<organism evidence="2 3">
    <name type="scientific">Candidatus Obscuribacter phosphatis</name>
    <dbReference type="NCBI Taxonomy" id="1906157"/>
    <lineage>
        <taxon>Bacteria</taxon>
        <taxon>Bacillati</taxon>
        <taxon>Candidatus Melainabacteria</taxon>
        <taxon>Candidatus Obscuribacterales</taxon>
        <taxon>Candidatus Obscuribacteraceae</taxon>
        <taxon>Candidatus Obscuribacter</taxon>
    </lineage>
</organism>
<dbReference type="EMBL" id="JAFLCK010000038">
    <property type="protein sequence ID" value="MBN8662404.1"/>
    <property type="molecule type" value="Genomic_DNA"/>
</dbReference>
<evidence type="ECO:0000313" key="2">
    <source>
        <dbReference type="EMBL" id="MBN8662404.1"/>
    </source>
</evidence>
<gene>
    <name evidence="2" type="ORF">J0M35_18690</name>
</gene>
<reference evidence="2" key="1">
    <citation type="submission" date="2021-02" db="EMBL/GenBank/DDBJ databases">
        <title>Genome-Resolved Metagenomics of a Microbial Community Performing Photosynthetic Biological Nutrient Removal.</title>
        <authorList>
            <person name="Mcdaniel E.A."/>
        </authorList>
    </citation>
    <scope>NUCLEOTIDE SEQUENCE</scope>
    <source>
        <strain evidence="2">UWPOB_OBS1</strain>
    </source>
</reference>
<evidence type="ECO:0000256" key="1">
    <source>
        <dbReference type="SAM" id="SignalP"/>
    </source>
</evidence>
<dbReference type="Proteomes" id="UP000664277">
    <property type="component" value="Unassembled WGS sequence"/>
</dbReference>
<dbReference type="AlphaFoldDB" id="A0A8J7P9T7"/>
<feature type="chain" id="PRO_5035166137" evidence="1">
    <location>
        <begin position="26"/>
        <end position="89"/>
    </location>
</feature>
<accession>A0A8J7P9T7</accession>
<evidence type="ECO:0000313" key="3">
    <source>
        <dbReference type="Proteomes" id="UP000664277"/>
    </source>
</evidence>
<comment type="caution">
    <text evidence="2">The sequence shown here is derived from an EMBL/GenBank/DDBJ whole genome shotgun (WGS) entry which is preliminary data.</text>
</comment>
<protein>
    <submittedName>
        <fullName evidence="2">Uncharacterized protein</fullName>
    </submittedName>
</protein>
<name>A0A8J7P9T7_9BACT</name>
<sequence length="89" mass="9449">MSFSRPLAFMIAAGLFASSAIPALAEDAKVDPGPELSMVVPGSENKTRSQRLATTLPWYADLDAAGEAAARQGKLVFWLHLLGNIDGFT</sequence>
<feature type="signal peptide" evidence="1">
    <location>
        <begin position="1"/>
        <end position="25"/>
    </location>
</feature>
<keyword evidence="1" id="KW-0732">Signal</keyword>
<proteinExistence type="predicted"/>